<sequence>MNGQASHIANKCAKPEIPGFDHKIMDTMPGRQNKYLTVDSSKAVEINAERQQAEQCSEGHFEQYTQKHKFENVALRPSSMAHDHAIPLTISPSRKHNGTDCHP</sequence>
<name>A0A8J2MD86_9BILA</name>
<organism evidence="1 2">
    <name type="scientific">Cercopithifilaria johnstoni</name>
    <dbReference type="NCBI Taxonomy" id="2874296"/>
    <lineage>
        <taxon>Eukaryota</taxon>
        <taxon>Metazoa</taxon>
        <taxon>Ecdysozoa</taxon>
        <taxon>Nematoda</taxon>
        <taxon>Chromadorea</taxon>
        <taxon>Rhabditida</taxon>
        <taxon>Spirurina</taxon>
        <taxon>Spiruromorpha</taxon>
        <taxon>Filarioidea</taxon>
        <taxon>Onchocercidae</taxon>
        <taxon>Cercopithifilaria</taxon>
    </lineage>
</organism>
<dbReference type="EMBL" id="CAKAEH010001792">
    <property type="protein sequence ID" value="CAG9539470.1"/>
    <property type="molecule type" value="Genomic_DNA"/>
</dbReference>
<keyword evidence="2" id="KW-1185">Reference proteome</keyword>
<proteinExistence type="predicted"/>
<evidence type="ECO:0000313" key="1">
    <source>
        <dbReference type="EMBL" id="CAG9539470.1"/>
    </source>
</evidence>
<protein>
    <submittedName>
        <fullName evidence="1">Uncharacterized protein</fullName>
    </submittedName>
</protein>
<gene>
    <name evidence="1" type="ORF">CJOHNSTONI_LOCUS9067</name>
</gene>
<dbReference type="Proteomes" id="UP000746747">
    <property type="component" value="Unassembled WGS sequence"/>
</dbReference>
<reference evidence="1" key="1">
    <citation type="submission" date="2021-09" db="EMBL/GenBank/DDBJ databases">
        <authorList>
            <consortium name="Pathogen Informatics"/>
        </authorList>
    </citation>
    <scope>NUCLEOTIDE SEQUENCE</scope>
</reference>
<evidence type="ECO:0000313" key="2">
    <source>
        <dbReference type="Proteomes" id="UP000746747"/>
    </source>
</evidence>
<comment type="caution">
    <text evidence="1">The sequence shown here is derived from an EMBL/GenBank/DDBJ whole genome shotgun (WGS) entry which is preliminary data.</text>
</comment>
<accession>A0A8J2MD86</accession>
<dbReference type="AlphaFoldDB" id="A0A8J2MD86"/>